<keyword evidence="1" id="KW-0067">ATP-binding</keyword>
<reference evidence="2" key="1">
    <citation type="journal article" date="2021" name="Syst. Appl. Microbiol.">
        <title>Roseomonas hellenica sp. nov., isolated from roots of wild-growing Alkanna tinctoria.</title>
        <authorList>
            <person name="Rat A."/>
            <person name="Naranjo H.D."/>
            <person name="Lebbe L."/>
            <person name="Cnockaert M."/>
            <person name="Krigas N."/>
            <person name="Grigoriadou K."/>
            <person name="Maloupa E."/>
            <person name="Willems A."/>
        </authorList>
    </citation>
    <scope>NUCLEOTIDE SEQUENCE [LARGE SCALE GENOMIC DNA]</scope>
    <source>
        <strain evidence="2">LMG 31523</strain>
    </source>
</reference>
<dbReference type="Proteomes" id="UP001196870">
    <property type="component" value="Unassembled WGS sequence"/>
</dbReference>
<dbReference type="Gene3D" id="3.40.50.300">
    <property type="entry name" value="P-loop containing nucleotide triphosphate hydrolases"/>
    <property type="match status" value="1"/>
</dbReference>
<protein>
    <submittedName>
        <fullName evidence="1">Organic solvent ABC transporter ATP-binding protein</fullName>
    </submittedName>
</protein>
<sequence>MSATTERATVLLMEAAHAETEEETGVFDLRLGAGEFALVLAPDPARAALFADLAGGTVAAASGRVLFLGQDWARVPHDVADALRGRIGRVFHEGGWVPHLSMATNVLLPLLHHTRAPEGEARDRAADLARAFGLPGLPLGWPHASPSGDRARAACVRAFLGEPSLLILESPLMEGRVPDLMARLRDAIAAARSRGAACLWLTASALVWDDPGLPATERLRLTDFGLRAERPAR</sequence>
<keyword evidence="2" id="KW-1185">Reference proteome</keyword>
<dbReference type="InterPro" id="IPR027417">
    <property type="entry name" value="P-loop_NTPase"/>
</dbReference>
<evidence type="ECO:0000313" key="1">
    <source>
        <dbReference type="EMBL" id="MBR0668363.1"/>
    </source>
</evidence>
<keyword evidence="1" id="KW-0547">Nucleotide-binding</keyword>
<dbReference type="GO" id="GO:0005524">
    <property type="term" value="F:ATP binding"/>
    <property type="evidence" value="ECO:0007669"/>
    <property type="project" value="UniProtKB-KW"/>
</dbReference>
<proteinExistence type="predicted"/>
<dbReference type="EMBL" id="JAAGBB010000055">
    <property type="protein sequence ID" value="MBR0668363.1"/>
    <property type="molecule type" value="Genomic_DNA"/>
</dbReference>
<evidence type="ECO:0000313" key="2">
    <source>
        <dbReference type="Proteomes" id="UP001196870"/>
    </source>
</evidence>
<gene>
    <name evidence="1" type="ORF">GXW71_28685</name>
</gene>
<dbReference type="RefSeq" id="WP_211856139.1">
    <property type="nucleotide sequence ID" value="NZ_JAAGBB010000055.1"/>
</dbReference>
<name>A0ABS5F7E4_9PROT</name>
<dbReference type="SUPFAM" id="SSF52540">
    <property type="entry name" value="P-loop containing nucleoside triphosphate hydrolases"/>
    <property type="match status" value="1"/>
</dbReference>
<accession>A0ABS5F7E4</accession>
<comment type="caution">
    <text evidence="1">The sequence shown here is derived from an EMBL/GenBank/DDBJ whole genome shotgun (WGS) entry which is preliminary data.</text>
</comment>
<organism evidence="1 2">
    <name type="scientific">Plastoroseomonas hellenica</name>
    <dbReference type="NCBI Taxonomy" id="2687306"/>
    <lineage>
        <taxon>Bacteria</taxon>
        <taxon>Pseudomonadati</taxon>
        <taxon>Pseudomonadota</taxon>
        <taxon>Alphaproteobacteria</taxon>
        <taxon>Acetobacterales</taxon>
        <taxon>Acetobacteraceae</taxon>
        <taxon>Plastoroseomonas</taxon>
    </lineage>
</organism>